<keyword evidence="2" id="KW-1185">Reference proteome</keyword>
<gene>
    <name evidence="1" type="ORF">HDA43_006835</name>
</gene>
<evidence type="ECO:0000313" key="1">
    <source>
        <dbReference type="EMBL" id="NYF44593.1"/>
    </source>
</evidence>
<dbReference type="Proteomes" id="UP000576393">
    <property type="component" value="Unassembled WGS sequence"/>
</dbReference>
<dbReference type="EMBL" id="JACCCO010000004">
    <property type="protein sequence ID" value="NYF44593.1"/>
    <property type="molecule type" value="Genomic_DNA"/>
</dbReference>
<name>A0A852VBI3_9ACTN</name>
<dbReference type="AlphaFoldDB" id="A0A852VBI3"/>
<comment type="caution">
    <text evidence="1">The sequence shown here is derived from an EMBL/GenBank/DDBJ whole genome shotgun (WGS) entry which is preliminary data.</text>
</comment>
<sequence>MARYTASADDVASGTASKTILQITNPATNPASHRIAIYGYRVSYRGTASTAQPVRTLIARQSTAGAGGVNVPVAKLDPSSPDSAMTAVKGPAAAWATEPTLGDIWSAQRLHPQSGMGEFIPLGDEVIVAPGGWLAVVVVAAATVDVTAQLYWREGH</sequence>
<evidence type="ECO:0000313" key="2">
    <source>
        <dbReference type="Proteomes" id="UP000576393"/>
    </source>
</evidence>
<organism evidence="1 2">
    <name type="scientific">Streptosporangium sandarakinum</name>
    <dbReference type="NCBI Taxonomy" id="1260955"/>
    <lineage>
        <taxon>Bacteria</taxon>
        <taxon>Bacillati</taxon>
        <taxon>Actinomycetota</taxon>
        <taxon>Actinomycetes</taxon>
        <taxon>Streptosporangiales</taxon>
        <taxon>Streptosporangiaceae</taxon>
        <taxon>Streptosporangium</taxon>
    </lineage>
</organism>
<reference evidence="1 2" key="1">
    <citation type="submission" date="2020-07" db="EMBL/GenBank/DDBJ databases">
        <title>Sequencing the genomes of 1000 actinobacteria strains.</title>
        <authorList>
            <person name="Klenk H.-P."/>
        </authorList>
    </citation>
    <scope>NUCLEOTIDE SEQUENCE [LARGE SCALE GENOMIC DNA]</scope>
    <source>
        <strain evidence="1 2">DSM 45763</strain>
    </source>
</reference>
<dbReference type="RefSeq" id="WP_179829036.1">
    <property type="nucleotide sequence ID" value="NZ_JACCCO010000004.1"/>
</dbReference>
<accession>A0A852VBI3</accession>
<protein>
    <submittedName>
        <fullName evidence="1">Uncharacterized protein</fullName>
    </submittedName>
</protein>
<proteinExistence type="predicted"/>